<dbReference type="Proteomes" id="UP000184543">
    <property type="component" value="Unassembled WGS sequence"/>
</dbReference>
<reference evidence="2" key="1">
    <citation type="submission" date="2016-11" db="EMBL/GenBank/DDBJ databases">
        <authorList>
            <person name="Varghese N."/>
            <person name="Submissions S."/>
        </authorList>
    </citation>
    <scope>NUCLEOTIDE SEQUENCE [LARGE SCALE GENOMIC DNA]</scope>
    <source>
        <strain evidence="2">DSM 19858</strain>
    </source>
</reference>
<dbReference type="AlphaFoldDB" id="A0A1M6PFQ8"/>
<dbReference type="RefSeq" id="WP_072996010.1">
    <property type="nucleotide sequence ID" value="NZ_FQYU01000021.1"/>
</dbReference>
<organism evidence="1 2">
    <name type="scientific">Pseudozobellia thermophila</name>
    <dbReference type="NCBI Taxonomy" id="192903"/>
    <lineage>
        <taxon>Bacteria</taxon>
        <taxon>Pseudomonadati</taxon>
        <taxon>Bacteroidota</taxon>
        <taxon>Flavobacteriia</taxon>
        <taxon>Flavobacteriales</taxon>
        <taxon>Flavobacteriaceae</taxon>
        <taxon>Pseudozobellia</taxon>
    </lineage>
</organism>
<dbReference type="STRING" id="192903.SAMN04488513_1214"/>
<gene>
    <name evidence="1" type="ORF">SAMN04488513_1214</name>
</gene>
<sequence>MKSKKQYITGVKRIVAKESNGVEAKTGSLHSPYHILMGSKEDGMYLDVFVPDDGYYAQTPSFRKGKESWIWHTLSDKNRIFTKDDAVGIKGRVVRAVLKKKLCGSALNWIEAFHSYPENKLPSGFYVSGQCDPKITNVTWKKYQDDNNGAELGYAEAKFGDMLQLHIETEGLNGELLHIDFEEDEEGTIIDSVSDITYLGKLILNVPIKSIWRNKLFNLAEQTFNDYLRLTPIISYTHPKTGKKESLRSNYIDIQNKIADRKSEKGSAVPVSIGRVEHSILRYNPCKFTSLIIKKKKEKTNRDYIYFDQNKTVINPEPYEMVSGANKNINNIIIKAEGLQVGECPSSIPEHLDEKIVVSHKNNDNITIKEDVVLQGGNTIKHDVICNLSENHLAPLHYIWPKGKRLCRKYDFYFDTCSYKEHVPVHVYSDIKWTLEFQWNHDAPFAYGFSEGLPKHSIDRKKAIGAAIDAEWAKREREMAQSFGWSLKAQWDEGDAVEIGDKFMENIRKTLGLFVKVKGLVDNITTQLKGSAPFELEIKSPAIAASAQWYLKEMDSETPDYVHKVATMVTVGASAKPLIGAKFTLDLLSVLATTFSPGVTKVVNFLRDKAKDHLDIKFETRFNGDINVDGKVDINTLIPTETSGDIKVVGEISVEVELSATGSTGKLAAGSFEADLEAGITGKTSVTGGLEAGADKEGVYFMPVAEFGGVIATFVLKGSVKFGIIKKTFDQSPPEAPIVKSDKIEFEKKDYYLNKET</sequence>
<accession>A0A1M6PFQ8</accession>
<dbReference type="OrthoDB" id="719419at2"/>
<keyword evidence="2" id="KW-1185">Reference proteome</keyword>
<name>A0A1M6PFQ8_9FLAO</name>
<evidence type="ECO:0000313" key="2">
    <source>
        <dbReference type="Proteomes" id="UP000184543"/>
    </source>
</evidence>
<dbReference type="EMBL" id="FQYU01000021">
    <property type="protein sequence ID" value="SHK06789.1"/>
    <property type="molecule type" value="Genomic_DNA"/>
</dbReference>
<proteinExistence type="predicted"/>
<evidence type="ECO:0000313" key="1">
    <source>
        <dbReference type="EMBL" id="SHK06789.1"/>
    </source>
</evidence>
<protein>
    <submittedName>
        <fullName evidence="1">Uncharacterized protein</fullName>
    </submittedName>
</protein>